<gene>
    <name evidence="1" type="ORF">CEXT_557531</name>
</gene>
<organism evidence="1 2">
    <name type="scientific">Caerostris extrusa</name>
    <name type="common">Bark spider</name>
    <name type="synonym">Caerostris bankana</name>
    <dbReference type="NCBI Taxonomy" id="172846"/>
    <lineage>
        <taxon>Eukaryota</taxon>
        <taxon>Metazoa</taxon>
        <taxon>Ecdysozoa</taxon>
        <taxon>Arthropoda</taxon>
        <taxon>Chelicerata</taxon>
        <taxon>Arachnida</taxon>
        <taxon>Araneae</taxon>
        <taxon>Araneomorphae</taxon>
        <taxon>Entelegynae</taxon>
        <taxon>Araneoidea</taxon>
        <taxon>Araneidae</taxon>
        <taxon>Caerostris</taxon>
    </lineage>
</organism>
<keyword evidence="2" id="KW-1185">Reference proteome</keyword>
<protein>
    <submittedName>
        <fullName evidence="1">Uncharacterized protein</fullName>
    </submittedName>
</protein>
<evidence type="ECO:0000313" key="1">
    <source>
        <dbReference type="EMBL" id="GIY17277.1"/>
    </source>
</evidence>
<reference evidence="1 2" key="1">
    <citation type="submission" date="2021-06" db="EMBL/GenBank/DDBJ databases">
        <title>Caerostris extrusa draft genome.</title>
        <authorList>
            <person name="Kono N."/>
            <person name="Arakawa K."/>
        </authorList>
    </citation>
    <scope>NUCLEOTIDE SEQUENCE [LARGE SCALE GENOMIC DNA]</scope>
</reference>
<comment type="caution">
    <text evidence="1">The sequence shown here is derived from an EMBL/GenBank/DDBJ whole genome shotgun (WGS) entry which is preliminary data.</text>
</comment>
<dbReference type="EMBL" id="BPLR01007490">
    <property type="protein sequence ID" value="GIY17277.1"/>
    <property type="molecule type" value="Genomic_DNA"/>
</dbReference>
<dbReference type="Proteomes" id="UP001054945">
    <property type="component" value="Unassembled WGS sequence"/>
</dbReference>
<accession>A0AAV4RAZ6</accession>
<evidence type="ECO:0000313" key="2">
    <source>
        <dbReference type="Proteomes" id="UP001054945"/>
    </source>
</evidence>
<name>A0AAV4RAZ6_CAEEX</name>
<sequence length="75" mass="8394">MRKNRPTPFHPLKIPAICHSCTHKGNRHPSGRERLPLLETGAAIEFITTPWVQRHVREEGAPTEPIRVDPPAGSV</sequence>
<proteinExistence type="predicted"/>
<dbReference type="AlphaFoldDB" id="A0AAV4RAZ6"/>